<protein>
    <submittedName>
        <fullName evidence="1">Uncharacterized protein</fullName>
    </submittedName>
</protein>
<sequence length="141" mass="16288">MSKIFFWSTLVILTLLFAGCDTVSCVAIERKKSAFRFKGTGDVVSKNQRFTENMSKYVLQRTVRIYSMCRLKRLPTVKSPLWGSGSIVYSSSRYSFILTVAHVVKKRILWDCKNYYVQRYGLNKKLIDSKPATVFKIYKGS</sequence>
<gene>
    <name evidence="1" type="ORF">LCGC14_2249780</name>
</gene>
<proteinExistence type="predicted"/>
<evidence type="ECO:0000313" key="1">
    <source>
        <dbReference type="EMBL" id="KKL56003.1"/>
    </source>
</evidence>
<feature type="non-terminal residue" evidence="1">
    <location>
        <position position="141"/>
    </location>
</feature>
<organism evidence="1">
    <name type="scientific">marine sediment metagenome</name>
    <dbReference type="NCBI Taxonomy" id="412755"/>
    <lineage>
        <taxon>unclassified sequences</taxon>
        <taxon>metagenomes</taxon>
        <taxon>ecological metagenomes</taxon>
    </lineage>
</organism>
<dbReference type="AlphaFoldDB" id="A0A0F9D2P2"/>
<dbReference type="EMBL" id="LAZR01030641">
    <property type="protein sequence ID" value="KKL56003.1"/>
    <property type="molecule type" value="Genomic_DNA"/>
</dbReference>
<comment type="caution">
    <text evidence="1">The sequence shown here is derived from an EMBL/GenBank/DDBJ whole genome shotgun (WGS) entry which is preliminary data.</text>
</comment>
<dbReference type="PROSITE" id="PS51257">
    <property type="entry name" value="PROKAR_LIPOPROTEIN"/>
    <property type="match status" value="1"/>
</dbReference>
<accession>A0A0F9D2P2</accession>
<reference evidence="1" key="1">
    <citation type="journal article" date="2015" name="Nature">
        <title>Complex archaea that bridge the gap between prokaryotes and eukaryotes.</title>
        <authorList>
            <person name="Spang A."/>
            <person name="Saw J.H."/>
            <person name="Jorgensen S.L."/>
            <person name="Zaremba-Niedzwiedzka K."/>
            <person name="Martijn J."/>
            <person name="Lind A.E."/>
            <person name="van Eijk R."/>
            <person name="Schleper C."/>
            <person name="Guy L."/>
            <person name="Ettema T.J."/>
        </authorList>
    </citation>
    <scope>NUCLEOTIDE SEQUENCE</scope>
</reference>
<name>A0A0F9D2P2_9ZZZZ</name>